<dbReference type="GO" id="GO:0030332">
    <property type="term" value="F:cyclin binding"/>
    <property type="evidence" value="ECO:0007669"/>
    <property type="project" value="TreeGrafter"/>
</dbReference>
<evidence type="ECO:0000313" key="15">
    <source>
        <dbReference type="EMBL" id="CAL1536352.1"/>
    </source>
</evidence>
<comment type="catalytic activity">
    <reaction evidence="10">
        <text>L-seryl-[protein] + ATP = O-phospho-L-seryl-[protein] + ADP + H(+)</text>
        <dbReference type="Rhea" id="RHEA:17989"/>
        <dbReference type="Rhea" id="RHEA-COMP:9863"/>
        <dbReference type="Rhea" id="RHEA-COMP:11604"/>
        <dbReference type="ChEBI" id="CHEBI:15378"/>
        <dbReference type="ChEBI" id="CHEBI:29999"/>
        <dbReference type="ChEBI" id="CHEBI:30616"/>
        <dbReference type="ChEBI" id="CHEBI:83421"/>
        <dbReference type="ChEBI" id="CHEBI:456216"/>
        <dbReference type="EC" id="2.7.11.22"/>
    </reaction>
</comment>
<keyword evidence="4" id="KW-0808">Transferase</keyword>
<evidence type="ECO:0000256" key="5">
    <source>
        <dbReference type="ARBA" id="ARBA00022741"/>
    </source>
</evidence>
<feature type="region of interest" description="Disordered" evidence="13">
    <location>
        <begin position="438"/>
        <end position="521"/>
    </location>
</feature>
<feature type="region of interest" description="Disordered" evidence="13">
    <location>
        <begin position="888"/>
        <end position="911"/>
    </location>
</feature>
<feature type="binding site" evidence="12">
    <location>
        <position position="580"/>
    </location>
    <ligand>
        <name>ATP</name>
        <dbReference type="ChEBI" id="CHEBI:30616"/>
    </ligand>
</feature>
<feature type="region of interest" description="Disordered" evidence="13">
    <location>
        <begin position="1"/>
        <end position="366"/>
    </location>
</feature>
<dbReference type="AlphaFoldDB" id="A0AAV2HS73"/>
<dbReference type="SMART" id="SM00220">
    <property type="entry name" value="S_TKc"/>
    <property type="match status" value="1"/>
</dbReference>
<evidence type="ECO:0000256" key="9">
    <source>
        <dbReference type="ARBA" id="ARBA00047811"/>
    </source>
</evidence>
<dbReference type="GO" id="GO:0008024">
    <property type="term" value="C:cyclin/CDK positive transcription elongation factor complex"/>
    <property type="evidence" value="ECO:0007669"/>
    <property type="project" value="TreeGrafter"/>
</dbReference>
<keyword evidence="7 12" id="KW-0067">ATP-binding</keyword>
<feature type="region of interest" description="Disordered" evidence="13">
    <location>
        <begin position="1029"/>
        <end position="1084"/>
    </location>
</feature>
<dbReference type="GO" id="GO:0004693">
    <property type="term" value="F:cyclin-dependent protein serine/threonine kinase activity"/>
    <property type="evidence" value="ECO:0007669"/>
    <property type="project" value="UniProtKB-EC"/>
</dbReference>
<dbReference type="PANTHER" id="PTHR24056:SF546">
    <property type="entry name" value="CYCLIN-DEPENDENT KINASE 12"/>
    <property type="match status" value="1"/>
</dbReference>
<dbReference type="PROSITE" id="PS50011">
    <property type="entry name" value="PROTEIN_KINASE_DOM"/>
    <property type="match status" value="1"/>
</dbReference>
<gene>
    <name evidence="15" type="ORF">GSLYS_00010265001</name>
</gene>
<feature type="compositionally biased region" description="Basic and acidic residues" evidence="13">
    <location>
        <begin position="127"/>
        <end position="145"/>
    </location>
</feature>
<evidence type="ECO:0000256" key="2">
    <source>
        <dbReference type="ARBA" id="ARBA00006485"/>
    </source>
</evidence>
<feature type="compositionally biased region" description="Polar residues" evidence="13">
    <location>
        <begin position="1029"/>
        <end position="1043"/>
    </location>
</feature>
<dbReference type="EMBL" id="CAXITT010000227">
    <property type="protein sequence ID" value="CAL1536352.1"/>
    <property type="molecule type" value="Genomic_DNA"/>
</dbReference>
<feature type="compositionally biased region" description="Basic and acidic residues" evidence="13">
    <location>
        <begin position="9"/>
        <end position="18"/>
    </location>
</feature>
<dbReference type="Pfam" id="PF00069">
    <property type="entry name" value="Pkinase"/>
    <property type="match status" value="1"/>
</dbReference>
<keyword evidence="8" id="KW-0539">Nucleus</keyword>
<feature type="compositionally biased region" description="Polar residues" evidence="13">
    <location>
        <begin position="83"/>
        <end position="107"/>
    </location>
</feature>
<dbReference type="InterPro" id="IPR011009">
    <property type="entry name" value="Kinase-like_dom_sf"/>
</dbReference>
<dbReference type="InterPro" id="IPR008271">
    <property type="entry name" value="Ser/Thr_kinase_AS"/>
</dbReference>
<keyword evidence="6" id="KW-0418">Kinase</keyword>
<sequence>MPKNRRKHLYDDEYDARSYSHLVSQGQGPVQTQSHSSYGGSKKRLKKKKSHRKRSKDRDERSQPQKSLVDYDDISSDSDIVSTSPPAVNVTSKTAGLPTSSGRSSNHARLGHSSGKRAESPATALRLYRDGRSRSKSQHRGDSPRSHSQQNRSKSSKKLKRSRHLSPDFDNSGVHNTHSHGRDVKYNNNNTSRPHPVPELRDFPKAYADLPKAYSTDYKDTSDKRHRSPSPYKYDKRDRRSSRSPSSKFAESAVKSSMLGSINLKHKYSSRTAGSPSKYSKKNNASPSSGRIYGRQSPSPSRTSAFSTSRTKVSNTKTLQYATSLAAELSKHRRARENKKRRTGQDVSSLDSKTNSPDLEVISRSPTPVSAKAPLYIQPKTISPFKNSPTPLVPQQSLKADKVHGQSHETLFVQIDNRAQLSTVDRNSYDHRQRAGHVLETDNKLKSNQMSTLPQLPLPDVDPDEDMDLEQSPYSEIKAEERDKECTRPRGIRDLPLPPIVDEPETEADDHSRKLPLKKEEGPKLKRPKMCHHRRYNDRQGDWGERCVDVFDIIQIIGEGTYGQVYKARDISLGILVALKKVRLENEKEGFPITAVREIKILRQLQHPNIVNLKEIVTDKQDALDFKKDKGSFYLVFEYMDHDLMGLLDSGLVTLREEHIASFMKQLLEGLQYCHRKNFLHRDIKCSNILLNNRGQIKLGDLGLARYYHADDKDRLYTNKVITLWYRPPELLLGEERYGPAIDMWSLGCILGELFTKKPIFQAKEEFAQLELISRTCGSPCPANWPEVIKLPLFHSFKPKRQHRRRLREEFSFLPKLALDLMDHMLELDPSRRCTADQGLSSPWLRDIDPNSIPPPDLPKDQDCHELWCKNRKKEMRELLGKETDFGLKNQSVPRMPTNRPFADSSESKSFPLKSAVGLEQKEDAKPVDSSGHVDNKDAQIQLANLITLLQGQQNLSVPQIAKKLNITVNSQTSMLLNNLRHQLIQALSAVQKNPGSDKFDPNSVLPNSLSTMQSVLSGSENTVLQSLPTNSSSFSGTTQFFPGTTDSSQGSSKNSSSTHTYFESTVSRQQSAEYSTVSESNKDKNAGVKAALAQLLAQQGIGVKIGGNQFDGVTSSASTYSPSAPYASQASYNKSTEAPYNSYPGRDSLSASFAEEQHTGLNTLYKEDSSARQGHSSQYYPPFRDSARNTSSNTVTQDPHDRDYSGSGSFDSRLKW</sequence>
<evidence type="ECO:0000256" key="10">
    <source>
        <dbReference type="ARBA" id="ARBA00048367"/>
    </source>
</evidence>
<feature type="region of interest" description="Disordered" evidence="13">
    <location>
        <begin position="1166"/>
        <end position="1217"/>
    </location>
</feature>
<evidence type="ECO:0000256" key="8">
    <source>
        <dbReference type="ARBA" id="ARBA00023242"/>
    </source>
</evidence>
<dbReference type="PROSITE" id="PS00108">
    <property type="entry name" value="PROTEIN_KINASE_ST"/>
    <property type="match status" value="1"/>
</dbReference>
<feature type="compositionally biased region" description="Basic and acidic residues" evidence="13">
    <location>
        <begin position="477"/>
        <end position="493"/>
    </location>
</feature>
<evidence type="ECO:0000256" key="12">
    <source>
        <dbReference type="PROSITE-ProRule" id="PRU10141"/>
    </source>
</evidence>
<evidence type="ECO:0000256" key="11">
    <source>
        <dbReference type="ARBA" id="ARBA00049280"/>
    </source>
</evidence>
<dbReference type="PANTHER" id="PTHR24056">
    <property type="entry name" value="CELL DIVISION PROTEIN KINASE"/>
    <property type="match status" value="1"/>
</dbReference>
<feature type="compositionally biased region" description="Polar residues" evidence="13">
    <location>
        <begin position="1062"/>
        <end position="1080"/>
    </location>
</feature>
<dbReference type="InterPro" id="IPR017441">
    <property type="entry name" value="Protein_kinase_ATP_BS"/>
</dbReference>
<evidence type="ECO:0000256" key="1">
    <source>
        <dbReference type="ARBA" id="ARBA00004123"/>
    </source>
</evidence>
<dbReference type="Gene3D" id="1.10.510.10">
    <property type="entry name" value="Transferase(Phosphotransferase) domain 1"/>
    <property type="match status" value="1"/>
</dbReference>
<comment type="catalytic activity">
    <reaction evidence="11">
        <text>[DNA-directed RNA polymerase] + ATP = phospho-[DNA-directed RNA polymerase] + ADP + H(+)</text>
        <dbReference type="Rhea" id="RHEA:10216"/>
        <dbReference type="Rhea" id="RHEA-COMP:11321"/>
        <dbReference type="Rhea" id="RHEA-COMP:11322"/>
        <dbReference type="ChEBI" id="CHEBI:15378"/>
        <dbReference type="ChEBI" id="CHEBI:30616"/>
        <dbReference type="ChEBI" id="CHEBI:43176"/>
        <dbReference type="ChEBI" id="CHEBI:68546"/>
        <dbReference type="ChEBI" id="CHEBI:456216"/>
        <dbReference type="EC" id="2.7.11.23"/>
    </reaction>
</comment>
<feature type="compositionally biased region" description="Polar residues" evidence="13">
    <location>
        <begin position="270"/>
        <end position="289"/>
    </location>
</feature>
<evidence type="ECO:0000259" key="14">
    <source>
        <dbReference type="PROSITE" id="PS50011"/>
    </source>
</evidence>
<dbReference type="GO" id="GO:0008353">
    <property type="term" value="F:RNA polymerase II CTD heptapeptide repeat kinase activity"/>
    <property type="evidence" value="ECO:0007669"/>
    <property type="project" value="UniProtKB-EC"/>
</dbReference>
<dbReference type="PROSITE" id="PS00107">
    <property type="entry name" value="PROTEIN_KINASE_ATP"/>
    <property type="match status" value="1"/>
</dbReference>
<dbReference type="InterPro" id="IPR050108">
    <property type="entry name" value="CDK"/>
</dbReference>
<feature type="compositionally biased region" description="Polar residues" evidence="13">
    <location>
        <begin position="296"/>
        <end position="323"/>
    </location>
</feature>
<keyword evidence="16" id="KW-1185">Reference proteome</keyword>
<feature type="compositionally biased region" description="Polar residues" evidence="13">
    <location>
        <begin position="1189"/>
        <end position="1198"/>
    </location>
</feature>
<dbReference type="FunFam" id="3.30.200.20:FF:000074">
    <property type="entry name" value="cyclin-dependent kinase 12 isoform X2"/>
    <property type="match status" value="1"/>
</dbReference>
<dbReference type="Gene3D" id="3.30.200.20">
    <property type="entry name" value="Phosphorylase Kinase, domain 1"/>
    <property type="match status" value="1"/>
</dbReference>
<dbReference type="SUPFAM" id="SSF56112">
    <property type="entry name" value="Protein kinase-like (PK-like)"/>
    <property type="match status" value="1"/>
</dbReference>
<feature type="compositionally biased region" description="Basic residues" evidence="13">
    <location>
        <begin position="154"/>
        <end position="164"/>
    </location>
</feature>
<dbReference type="Proteomes" id="UP001497497">
    <property type="component" value="Unassembled WGS sequence"/>
</dbReference>
<comment type="catalytic activity">
    <reaction evidence="9">
        <text>L-threonyl-[protein] + ATP = O-phospho-L-threonyl-[protein] + ADP + H(+)</text>
        <dbReference type="Rhea" id="RHEA:46608"/>
        <dbReference type="Rhea" id="RHEA-COMP:11060"/>
        <dbReference type="Rhea" id="RHEA-COMP:11605"/>
        <dbReference type="ChEBI" id="CHEBI:15378"/>
        <dbReference type="ChEBI" id="CHEBI:30013"/>
        <dbReference type="ChEBI" id="CHEBI:30616"/>
        <dbReference type="ChEBI" id="CHEBI:61977"/>
        <dbReference type="ChEBI" id="CHEBI:456216"/>
        <dbReference type="EC" id="2.7.11.22"/>
    </reaction>
</comment>
<feature type="domain" description="Protein kinase" evidence="14">
    <location>
        <begin position="551"/>
        <end position="845"/>
    </location>
</feature>
<evidence type="ECO:0000256" key="7">
    <source>
        <dbReference type="ARBA" id="ARBA00022840"/>
    </source>
</evidence>
<comment type="subcellular location">
    <subcellularLocation>
        <location evidence="1">Nucleus</location>
    </subcellularLocation>
</comment>
<dbReference type="InterPro" id="IPR000719">
    <property type="entry name" value="Prot_kinase_dom"/>
</dbReference>
<feature type="compositionally biased region" description="Polar residues" evidence="13">
    <location>
        <begin position="21"/>
        <end position="35"/>
    </location>
</feature>
<dbReference type="CDD" id="cd07864">
    <property type="entry name" value="STKc_CDK12"/>
    <property type="match status" value="1"/>
</dbReference>
<comment type="similarity">
    <text evidence="2">Belongs to the protein kinase superfamily. CMGC Ser/Thr protein kinase family. CDC2/CDKX subfamily.</text>
</comment>
<proteinExistence type="inferred from homology"/>
<dbReference type="GO" id="GO:0032968">
    <property type="term" value="P:positive regulation of transcription elongation by RNA polymerase II"/>
    <property type="evidence" value="ECO:0007669"/>
    <property type="project" value="TreeGrafter"/>
</dbReference>
<dbReference type="FunFam" id="1.10.510.10:FF:000415">
    <property type="entry name" value="CMGC/CDK/CRK7 protein kinase, variant"/>
    <property type="match status" value="1"/>
</dbReference>
<dbReference type="GO" id="GO:0005524">
    <property type="term" value="F:ATP binding"/>
    <property type="evidence" value="ECO:0007669"/>
    <property type="project" value="UniProtKB-UniRule"/>
</dbReference>
<feature type="region of interest" description="Disordered" evidence="13">
    <location>
        <begin position="381"/>
        <end position="404"/>
    </location>
</feature>
<comment type="caution">
    <text evidence="15">The sequence shown here is derived from an EMBL/GenBank/DDBJ whole genome shotgun (WGS) entry which is preliminary data.</text>
</comment>
<evidence type="ECO:0000256" key="3">
    <source>
        <dbReference type="ARBA" id="ARBA00022527"/>
    </source>
</evidence>
<reference evidence="15 16" key="1">
    <citation type="submission" date="2024-04" db="EMBL/GenBank/DDBJ databases">
        <authorList>
            <consortium name="Genoscope - CEA"/>
            <person name="William W."/>
        </authorList>
    </citation>
    <scope>NUCLEOTIDE SEQUENCE [LARGE SCALE GENOMIC DNA]</scope>
</reference>
<feature type="compositionally biased region" description="Basic and acidic residues" evidence="13">
    <location>
        <begin position="509"/>
        <end position="521"/>
    </location>
</feature>
<keyword evidence="5 12" id="KW-0547">Nucleotide-binding</keyword>
<keyword evidence="3" id="KW-0723">Serine/threonine-protein kinase</keyword>
<feature type="compositionally biased region" description="Polar residues" evidence="13">
    <location>
        <begin position="345"/>
        <end position="357"/>
    </location>
</feature>
<organism evidence="15 16">
    <name type="scientific">Lymnaea stagnalis</name>
    <name type="common">Great pond snail</name>
    <name type="synonym">Helix stagnalis</name>
    <dbReference type="NCBI Taxonomy" id="6523"/>
    <lineage>
        <taxon>Eukaryota</taxon>
        <taxon>Metazoa</taxon>
        <taxon>Spiralia</taxon>
        <taxon>Lophotrochozoa</taxon>
        <taxon>Mollusca</taxon>
        <taxon>Gastropoda</taxon>
        <taxon>Heterobranchia</taxon>
        <taxon>Euthyneura</taxon>
        <taxon>Panpulmonata</taxon>
        <taxon>Hygrophila</taxon>
        <taxon>Lymnaeoidea</taxon>
        <taxon>Lymnaeidae</taxon>
        <taxon>Lymnaea</taxon>
    </lineage>
</organism>
<name>A0AAV2HS73_LYMST</name>
<feature type="compositionally biased region" description="Low complexity" evidence="13">
    <location>
        <begin position="1045"/>
        <end position="1061"/>
    </location>
</feature>
<evidence type="ECO:0000313" key="16">
    <source>
        <dbReference type="Proteomes" id="UP001497497"/>
    </source>
</evidence>
<accession>A0AAV2HS73</accession>
<protein>
    <recommendedName>
        <fullName evidence="14">Protein kinase domain-containing protein</fullName>
    </recommendedName>
</protein>
<feature type="compositionally biased region" description="Basic residues" evidence="13">
    <location>
        <begin position="41"/>
        <end position="55"/>
    </location>
</feature>
<feature type="compositionally biased region" description="Polar residues" evidence="13">
    <location>
        <begin position="381"/>
        <end position="398"/>
    </location>
</feature>
<evidence type="ECO:0000256" key="6">
    <source>
        <dbReference type="ARBA" id="ARBA00022777"/>
    </source>
</evidence>
<feature type="compositionally biased region" description="Basic residues" evidence="13">
    <location>
        <begin position="331"/>
        <end position="342"/>
    </location>
</feature>
<evidence type="ECO:0000256" key="13">
    <source>
        <dbReference type="SAM" id="MobiDB-lite"/>
    </source>
</evidence>
<evidence type="ECO:0000256" key="4">
    <source>
        <dbReference type="ARBA" id="ARBA00022679"/>
    </source>
</evidence>